<name>A0LMZ9_SYNFM</name>
<accession>A0LMZ9</accession>
<dbReference type="eggNOG" id="ENOG5032S50">
    <property type="taxonomic scope" value="Bacteria"/>
</dbReference>
<keyword evidence="4" id="KW-1185">Reference proteome</keyword>
<evidence type="ECO:0000256" key="1">
    <source>
        <dbReference type="SAM" id="MobiDB-lite"/>
    </source>
</evidence>
<feature type="region of interest" description="Disordered" evidence="1">
    <location>
        <begin position="174"/>
        <end position="204"/>
    </location>
</feature>
<feature type="compositionally biased region" description="Basic and acidic residues" evidence="1">
    <location>
        <begin position="174"/>
        <end position="198"/>
    </location>
</feature>
<dbReference type="RefSeq" id="WP_011699926.1">
    <property type="nucleotide sequence ID" value="NC_008554.1"/>
</dbReference>
<evidence type="ECO:0000256" key="2">
    <source>
        <dbReference type="SAM" id="SignalP"/>
    </source>
</evidence>
<evidence type="ECO:0000313" key="3">
    <source>
        <dbReference type="EMBL" id="ABK18801.1"/>
    </source>
</evidence>
<dbReference type="AlphaFoldDB" id="A0LMZ9"/>
<dbReference type="KEGG" id="sfu:Sfum_3128"/>
<dbReference type="HOGENOM" id="CLU_115765_0_0_7"/>
<protein>
    <recommendedName>
        <fullName evidence="5">Lipoprotein</fullName>
    </recommendedName>
</protein>
<evidence type="ECO:0008006" key="5">
    <source>
        <dbReference type="Google" id="ProtNLM"/>
    </source>
</evidence>
<gene>
    <name evidence="3" type="ordered locus">Sfum_3128</name>
</gene>
<organism evidence="3 4">
    <name type="scientific">Syntrophobacter fumaroxidans (strain DSM 10017 / MPOB)</name>
    <dbReference type="NCBI Taxonomy" id="335543"/>
    <lineage>
        <taxon>Bacteria</taxon>
        <taxon>Pseudomonadati</taxon>
        <taxon>Thermodesulfobacteriota</taxon>
        <taxon>Syntrophobacteria</taxon>
        <taxon>Syntrophobacterales</taxon>
        <taxon>Syntrophobacteraceae</taxon>
        <taxon>Syntrophobacter</taxon>
    </lineage>
</organism>
<sequence length="204" mass="23499">MKKLVCLSAALVVSLLFCGLCGAEAPRQIAGFRLGVNVSQYKDQVQVETAVPLRHSEYLSEVDIKPIDGYRSGYLSYGNCDQPGIIVKIKLKYDRDDKEFFDELMERFDKKFGKPSEYKGDAFRACIAWKWSFTDSEKNKINMVLQHNCQDDEDYTSGNAVKLWMKNRIDRERACHEEKQTESKGEDAEKKARKKPDIRNLIPE</sequence>
<feature type="signal peptide" evidence="2">
    <location>
        <begin position="1"/>
        <end position="23"/>
    </location>
</feature>
<proteinExistence type="predicted"/>
<reference evidence="3 4" key="1">
    <citation type="submission" date="2006-10" db="EMBL/GenBank/DDBJ databases">
        <title>Complete sequence of Syntrophobacter fumaroxidans MPOB.</title>
        <authorList>
            <consortium name="US DOE Joint Genome Institute"/>
            <person name="Copeland A."/>
            <person name="Lucas S."/>
            <person name="Lapidus A."/>
            <person name="Barry K."/>
            <person name="Detter J.C."/>
            <person name="Glavina del Rio T."/>
            <person name="Hammon N."/>
            <person name="Israni S."/>
            <person name="Pitluck S."/>
            <person name="Goltsman E.G."/>
            <person name="Martinez M."/>
            <person name="Schmutz J."/>
            <person name="Larimer F."/>
            <person name="Land M."/>
            <person name="Hauser L."/>
            <person name="Kyrpides N."/>
            <person name="Kim E."/>
            <person name="Boone D.R."/>
            <person name="Brockman F."/>
            <person name="Culley D."/>
            <person name="Ferry J."/>
            <person name="Gunsalus R."/>
            <person name="McInerney M.J."/>
            <person name="Morrison M."/>
            <person name="Plugge C."/>
            <person name="Rohlin L."/>
            <person name="Scholten J."/>
            <person name="Sieber J."/>
            <person name="Stams A.J.M."/>
            <person name="Worm P."/>
            <person name="Henstra A.M."/>
            <person name="Richardson P."/>
        </authorList>
    </citation>
    <scope>NUCLEOTIDE SEQUENCE [LARGE SCALE GENOMIC DNA]</scope>
    <source>
        <strain evidence="4">DSM 10017 / MPOB</strain>
    </source>
</reference>
<dbReference type="EMBL" id="CP000478">
    <property type="protein sequence ID" value="ABK18801.1"/>
    <property type="molecule type" value="Genomic_DNA"/>
</dbReference>
<evidence type="ECO:0000313" key="4">
    <source>
        <dbReference type="Proteomes" id="UP000001784"/>
    </source>
</evidence>
<dbReference type="OrthoDB" id="5456013at2"/>
<keyword evidence="2" id="KW-0732">Signal</keyword>
<dbReference type="InParanoid" id="A0LMZ9"/>
<dbReference type="Proteomes" id="UP000001784">
    <property type="component" value="Chromosome"/>
</dbReference>
<feature type="chain" id="PRO_5002626876" description="Lipoprotein" evidence="2">
    <location>
        <begin position="24"/>
        <end position="204"/>
    </location>
</feature>